<dbReference type="Gene3D" id="3.30.700.10">
    <property type="entry name" value="Glycoprotein, Type 4 Pilin"/>
    <property type="match status" value="1"/>
</dbReference>
<dbReference type="Proteomes" id="UP001214250">
    <property type="component" value="Chromosome 2"/>
</dbReference>
<dbReference type="InterPro" id="IPR045584">
    <property type="entry name" value="Pilin-like"/>
</dbReference>
<sequence>MKISQRKFTLIELLLVIAIISILASLLLPTLSKARERGKSAVCLGNLKQVGVATFMYVMDNDTYFHKGHHKAPQAYEEYQGISTKMWECPSDKGNWANGGAVVPDGRTTFERRGSSYHWNENAVYDKDKSINNVTVPKDYVLTSSRSLMGSWGTGSNPANAPNNFMWHFEKSLKFPLLFADGHASFIYYGPIFDTIPAYFKYLNYSKGQYPFYCNDSF</sequence>
<evidence type="ECO:0000313" key="3">
    <source>
        <dbReference type="Proteomes" id="UP001214250"/>
    </source>
</evidence>
<gene>
    <name evidence="2" type="ORF">PQO03_14335</name>
</gene>
<accession>A0ABY7W1M8</accession>
<dbReference type="PANTHER" id="PTHR30093:SF2">
    <property type="entry name" value="TYPE II SECRETION SYSTEM PROTEIN H"/>
    <property type="match status" value="1"/>
</dbReference>
<reference evidence="2 3" key="1">
    <citation type="submission" date="2023-02" db="EMBL/GenBank/DDBJ databases">
        <title>Genome sequence of Lentisphaera profundi SAORIC-696.</title>
        <authorList>
            <person name="Kim e."/>
            <person name="Cho J.-C."/>
            <person name="Choi A."/>
            <person name="Kang I."/>
        </authorList>
    </citation>
    <scope>NUCLEOTIDE SEQUENCE [LARGE SCALE GENOMIC DNA]</scope>
    <source>
        <strain evidence="2 3">SAORIC-696</strain>
    </source>
</reference>
<protein>
    <submittedName>
        <fullName evidence="2">Type II secretion system protein</fullName>
    </submittedName>
</protein>
<dbReference type="EMBL" id="CP117812">
    <property type="protein sequence ID" value="WDE99012.1"/>
    <property type="molecule type" value="Genomic_DNA"/>
</dbReference>
<name>A0ABY7W1M8_9BACT</name>
<dbReference type="RefSeq" id="WP_274153875.1">
    <property type="nucleotide sequence ID" value="NZ_CP117812.1"/>
</dbReference>
<keyword evidence="3" id="KW-1185">Reference proteome</keyword>
<dbReference type="InterPro" id="IPR000983">
    <property type="entry name" value="Bac_GSPG_pilin"/>
</dbReference>
<dbReference type="NCBIfam" id="TIGR02532">
    <property type="entry name" value="IV_pilin_GFxxxE"/>
    <property type="match status" value="1"/>
</dbReference>
<dbReference type="PRINTS" id="PR00813">
    <property type="entry name" value="BCTERIALGSPG"/>
</dbReference>
<dbReference type="PANTHER" id="PTHR30093">
    <property type="entry name" value="GENERAL SECRETION PATHWAY PROTEIN G"/>
    <property type="match status" value="1"/>
</dbReference>
<organism evidence="2 3">
    <name type="scientific">Lentisphaera profundi</name>
    <dbReference type="NCBI Taxonomy" id="1658616"/>
    <lineage>
        <taxon>Bacteria</taxon>
        <taxon>Pseudomonadati</taxon>
        <taxon>Lentisphaerota</taxon>
        <taxon>Lentisphaeria</taxon>
        <taxon>Lentisphaerales</taxon>
        <taxon>Lentisphaeraceae</taxon>
        <taxon>Lentisphaera</taxon>
    </lineage>
</organism>
<evidence type="ECO:0000256" key="1">
    <source>
        <dbReference type="ARBA" id="ARBA00022481"/>
    </source>
</evidence>
<dbReference type="InterPro" id="IPR012902">
    <property type="entry name" value="N_methyl_site"/>
</dbReference>
<keyword evidence="1" id="KW-0488">Methylation</keyword>
<dbReference type="SUPFAM" id="SSF54523">
    <property type="entry name" value="Pili subunits"/>
    <property type="match status" value="1"/>
</dbReference>
<proteinExistence type="predicted"/>
<evidence type="ECO:0000313" key="2">
    <source>
        <dbReference type="EMBL" id="WDE99012.1"/>
    </source>
</evidence>